<dbReference type="SMART" id="SM00044">
    <property type="entry name" value="CYCc"/>
    <property type="match status" value="1"/>
</dbReference>
<dbReference type="STRING" id="497964.CfE428DRAFT_4124"/>
<dbReference type="PROSITE" id="PS50125">
    <property type="entry name" value="GUANYLATE_CYCLASE_2"/>
    <property type="match status" value="1"/>
</dbReference>
<dbReference type="GO" id="GO:0035556">
    <property type="term" value="P:intracellular signal transduction"/>
    <property type="evidence" value="ECO:0007669"/>
    <property type="project" value="InterPro"/>
</dbReference>
<dbReference type="SUPFAM" id="SSF55073">
    <property type="entry name" value="Nucleotide cyclase"/>
    <property type="match status" value="1"/>
</dbReference>
<dbReference type="AlphaFoldDB" id="B4D5D5"/>
<dbReference type="Gene3D" id="2.60.200.20">
    <property type="match status" value="1"/>
</dbReference>
<feature type="domain" description="Guanylate cyclase" evidence="2">
    <location>
        <begin position="149"/>
        <end position="277"/>
    </location>
</feature>
<dbReference type="Pfam" id="PF00498">
    <property type="entry name" value="FHA"/>
    <property type="match status" value="1"/>
</dbReference>
<evidence type="ECO:0000313" key="3">
    <source>
        <dbReference type="EMBL" id="EDY18340.1"/>
    </source>
</evidence>
<dbReference type="eggNOG" id="COG1716">
    <property type="taxonomic scope" value="Bacteria"/>
</dbReference>
<dbReference type="eggNOG" id="COG2114">
    <property type="taxonomic scope" value="Bacteria"/>
</dbReference>
<dbReference type="PANTHER" id="PTHR43081">
    <property type="entry name" value="ADENYLATE CYCLASE, TERMINAL-DIFFERENTIATION SPECIFIC-RELATED"/>
    <property type="match status" value="1"/>
</dbReference>
<organism evidence="3 4">
    <name type="scientific">Chthoniobacter flavus Ellin428</name>
    <dbReference type="NCBI Taxonomy" id="497964"/>
    <lineage>
        <taxon>Bacteria</taxon>
        <taxon>Pseudomonadati</taxon>
        <taxon>Verrucomicrobiota</taxon>
        <taxon>Spartobacteria</taxon>
        <taxon>Chthoniobacterales</taxon>
        <taxon>Chthoniobacteraceae</taxon>
        <taxon>Chthoniobacter</taxon>
    </lineage>
</organism>
<gene>
    <name evidence="3" type="ORF">CfE428DRAFT_4124</name>
</gene>
<dbReference type="GO" id="GO:0009190">
    <property type="term" value="P:cyclic nucleotide biosynthetic process"/>
    <property type="evidence" value="ECO:0007669"/>
    <property type="project" value="InterPro"/>
</dbReference>
<dbReference type="SUPFAM" id="SSF49879">
    <property type="entry name" value="SMAD/FHA domain"/>
    <property type="match status" value="1"/>
</dbReference>
<dbReference type="EMBL" id="ABVL01000013">
    <property type="protein sequence ID" value="EDY18340.1"/>
    <property type="molecule type" value="Genomic_DNA"/>
</dbReference>
<dbReference type="Gene3D" id="3.30.70.1230">
    <property type="entry name" value="Nucleotide cyclase"/>
    <property type="match status" value="1"/>
</dbReference>
<protein>
    <submittedName>
        <fullName evidence="3">Adenylate/guanylate cyclase</fullName>
    </submittedName>
</protein>
<sequence length="328" mass="35555">MLQFSATFRNVQSANPAFNPMGAKLSIQPAQSDAFDVTIGNTATIGRTRENTVCLSFSPLVSRQHAIIRCHNGWQYQLIDLGSRNGTYVNDQRVVMPMTLTDGARIRIADNILIFSEHNDESSGEHNAMTLVGTISSNDHSVVESRPVALLVCDIRGFSTMSEKIPSGDMAQMLGAWFRETGNLVAQSGGTIDKFIGDAMLAYWGAAGRPAADCGTAFAAAKMMMSLADSRKWQNGAPFRIAVALHFGKVTCSNVGVAAERDATIIGDAVNTVFRLEGVSKELNQRVVMSGDFADQMPEVMRKFTDFGEKMLKGKSNPVRVFGMPNGE</sequence>
<accession>B4D5D5</accession>
<dbReference type="InterPro" id="IPR008984">
    <property type="entry name" value="SMAD_FHA_dom_sf"/>
</dbReference>
<dbReference type="CDD" id="cd07302">
    <property type="entry name" value="CHD"/>
    <property type="match status" value="1"/>
</dbReference>
<dbReference type="InterPro" id="IPR029787">
    <property type="entry name" value="Nucleotide_cyclase"/>
</dbReference>
<dbReference type="SMART" id="SM00240">
    <property type="entry name" value="FHA"/>
    <property type="match status" value="1"/>
</dbReference>
<evidence type="ECO:0000313" key="4">
    <source>
        <dbReference type="Proteomes" id="UP000005824"/>
    </source>
</evidence>
<dbReference type="InterPro" id="IPR001054">
    <property type="entry name" value="A/G_cyclase"/>
</dbReference>
<proteinExistence type="predicted"/>
<dbReference type="PROSITE" id="PS50006">
    <property type="entry name" value="FHA_DOMAIN"/>
    <property type="match status" value="1"/>
</dbReference>
<evidence type="ECO:0000259" key="2">
    <source>
        <dbReference type="PROSITE" id="PS50125"/>
    </source>
</evidence>
<comment type="caution">
    <text evidence="3">The sequence shown here is derived from an EMBL/GenBank/DDBJ whole genome shotgun (WGS) entry which is preliminary data.</text>
</comment>
<dbReference type="Pfam" id="PF00211">
    <property type="entry name" value="Guanylate_cyc"/>
    <property type="match status" value="1"/>
</dbReference>
<dbReference type="CDD" id="cd00060">
    <property type="entry name" value="FHA"/>
    <property type="match status" value="1"/>
</dbReference>
<keyword evidence="4" id="KW-1185">Reference proteome</keyword>
<dbReference type="InterPro" id="IPR000253">
    <property type="entry name" value="FHA_dom"/>
</dbReference>
<evidence type="ECO:0000259" key="1">
    <source>
        <dbReference type="PROSITE" id="PS50006"/>
    </source>
</evidence>
<dbReference type="InParanoid" id="B4D5D5"/>
<dbReference type="GO" id="GO:0004016">
    <property type="term" value="F:adenylate cyclase activity"/>
    <property type="evidence" value="ECO:0007669"/>
    <property type="project" value="UniProtKB-ARBA"/>
</dbReference>
<reference evidence="3 4" key="1">
    <citation type="journal article" date="2011" name="J. Bacteriol.">
        <title>Genome sequence of Chthoniobacter flavus Ellin428, an aerobic heterotrophic soil bacterium.</title>
        <authorList>
            <person name="Kant R."/>
            <person name="van Passel M.W."/>
            <person name="Palva A."/>
            <person name="Lucas S."/>
            <person name="Lapidus A."/>
            <person name="Glavina Del Rio T."/>
            <person name="Dalin E."/>
            <person name="Tice H."/>
            <person name="Bruce D."/>
            <person name="Goodwin L."/>
            <person name="Pitluck S."/>
            <person name="Larimer F.W."/>
            <person name="Land M.L."/>
            <person name="Hauser L."/>
            <person name="Sangwan P."/>
            <person name="de Vos W.M."/>
            <person name="Janssen P.H."/>
            <person name="Smidt H."/>
        </authorList>
    </citation>
    <scope>NUCLEOTIDE SEQUENCE [LARGE SCALE GENOMIC DNA]</scope>
    <source>
        <strain evidence="3 4">Ellin428</strain>
    </source>
</reference>
<dbReference type="PANTHER" id="PTHR43081:SF1">
    <property type="entry name" value="ADENYLATE CYCLASE, TERMINAL-DIFFERENTIATION SPECIFIC"/>
    <property type="match status" value="1"/>
</dbReference>
<feature type="domain" description="FHA" evidence="1">
    <location>
        <begin position="43"/>
        <end position="94"/>
    </location>
</feature>
<name>B4D5D5_9BACT</name>
<dbReference type="Proteomes" id="UP000005824">
    <property type="component" value="Unassembled WGS sequence"/>
</dbReference>
<dbReference type="InterPro" id="IPR050697">
    <property type="entry name" value="Adenylyl/Guanylyl_Cyclase_3/4"/>
</dbReference>